<dbReference type="SUPFAM" id="SSF51735">
    <property type="entry name" value="NAD(P)-binding Rossmann-fold domains"/>
    <property type="match status" value="1"/>
</dbReference>
<evidence type="ECO:0000259" key="2">
    <source>
        <dbReference type="Pfam" id="PF22725"/>
    </source>
</evidence>
<accession>A0ABD5MCW2</accession>
<dbReference type="InterPro" id="IPR036291">
    <property type="entry name" value="NAD(P)-bd_dom_sf"/>
</dbReference>
<dbReference type="InterPro" id="IPR008354">
    <property type="entry name" value="Glc-Fru_OxRdtase_bac"/>
</dbReference>
<evidence type="ECO:0000259" key="1">
    <source>
        <dbReference type="Pfam" id="PF01408"/>
    </source>
</evidence>
<evidence type="ECO:0000313" key="3">
    <source>
        <dbReference type="EMBL" id="MFA1611755.1"/>
    </source>
</evidence>
<comment type="caution">
    <text evidence="3">The sequence shown here is derived from an EMBL/GenBank/DDBJ whole genome shotgun (WGS) entry which is preliminary data.</text>
</comment>
<dbReference type="Proteomes" id="UP001570511">
    <property type="component" value="Unassembled WGS sequence"/>
</dbReference>
<feature type="domain" description="GFO/IDH/MocA-like oxidoreductase" evidence="2">
    <location>
        <begin position="150"/>
        <end position="276"/>
    </location>
</feature>
<dbReference type="PRINTS" id="PR01775">
    <property type="entry name" value="GLFROXRDTASE"/>
</dbReference>
<dbReference type="PANTHER" id="PTHR43377">
    <property type="entry name" value="BILIVERDIN REDUCTASE A"/>
    <property type="match status" value="1"/>
</dbReference>
<keyword evidence="4" id="KW-1185">Reference proteome</keyword>
<dbReference type="InterPro" id="IPR055170">
    <property type="entry name" value="GFO_IDH_MocA-like_dom"/>
</dbReference>
<dbReference type="InterPro" id="IPR051450">
    <property type="entry name" value="Gfo/Idh/MocA_Oxidoreductases"/>
</dbReference>
<dbReference type="Gene3D" id="3.40.50.720">
    <property type="entry name" value="NAD(P)-binding Rossmann-like Domain"/>
    <property type="match status" value="1"/>
</dbReference>
<organism evidence="3 4">
    <name type="scientific">Halobellus rubicundus</name>
    <dbReference type="NCBI Taxonomy" id="2996466"/>
    <lineage>
        <taxon>Archaea</taxon>
        <taxon>Methanobacteriati</taxon>
        <taxon>Methanobacteriota</taxon>
        <taxon>Stenosarchaea group</taxon>
        <taxon>Halobacteria</taxon>
        <taxon>Halobacteriales</taxon>
        <taxon>Haloferacaceae</taxon>
        <taxon>Halobellus</taxon>
    </lineage>
</organism>
<name>A0ABD5MCW2_9EURY</name>
<dbReference type="AlphaFoldDB" id="A0ABD5MCW2"/>
<dbReference type="GO" id="GO:0016491">
    <property type="term" value="F:oxidoreductase activity"/>
    <property type="evidence" value="ECO:0007669"/>
    <property type="project" value="UniProtKB-KW"/>
</dbReference>
<dbReference type="Gene3D" id="3.30.360.10">
    <property type="entry name" value="Dihydrodipicolinate Reductase, domain 2"/>
    <property type="match status" value="1"/>
</dbReference>
<dbReference type="EC" id="1.1.1.424" evidence="3"/>
<dbReference type="InterPro" id="IPR049838">
    <property type="entry name" value="XacA-like"/>
</dbReference>
<dbReference type="EMBL" id="JBGNYA010000001">
    <property type="protein sequence ID" value="MFA1611755.1"/>
    <property type="molecule type" value="Genomic_DNA"/>
</dbReference>
<dbReference type="SUPFAM" id="SSF55347">
    <property type="entry name" value="Glyceraldehyde-3-phosphate dehydrogenase-like, C-terminal domain"/>
    <property type="match status" value="1"/>
</dbReference>
<feature type="domain" description="Gfo/Idh/MocA-like oxidoreductase N-terminal" evidence="1">
    <location>
        <begin position="20"/>
        <end position="142"/>
    </location>
</feature>
<dbReference type="PANTHER" id="PTHR43377:SF1">
    <property type="entry name" value="BILIVERDIN REDUCTASE A"/>
    <property type="match status" value="1"/>
</dbReference>
<dbReference type="NCBIfam" id="NF041392">
    <property type="entry name" value="XylDh_Gfo6_Halo"/>
    <property type="match status" value="1"/>
</dbReference>
<dbReference type="InterPro" id="IPR000683">
    <property type="entry name" value="Gfo/Idh/MocA-like_OxRdtase_N"/>
</dbReference>
<sequence length="355" mass="39728">MLPLTDFDRRDWQTTTGGTVRFALVGLGWWTTDVAIPAVADADLCEASVLVSGSRHKARRVADRHDVPHAITYEAFHEGEASDAYDAVYVCTPNVHHLEYAETAAEFGKAVLCEKPMEATVERAERMVEACERADVPLMIAYRMHTDPAVRRARELLGDGFIGDPVSVYGNHTQPLLEMIADPDQWRLDPDRTGYGTSVMDLGIYSINTTRFLLGRDPVAVRARMTSTDEAFADVPDERSSATFRFEDDLHMVTTSSQHAQNDTHLKLTGTEGQIELHPAFQGTCTLRLSRGELRATVEHDDAGAEREMREEFDYFADRILSGAEIYADGRHGLTDMRILAAMYESAERDERIEL</sequence>
<proteinExistence type="predicted"/>
<dbReference type="Pfam" id="PF22725">
    <property type="entry name" value="GFO_IDH_MocA_C3"/>
    <property type="match status" value="1"/>
</dbReference>
<protein>
    <submittedName>
        <fullName evidence="3">D-xylose 1-dehydrogenase Gfo6</fullName>
        <ecNumber evidence="3">1.1.1.424</ecNumber>
    </submittedName>
</protein>
<keyword evidence="3" id="KW-0560">Oxidoreductase</keyword>
<evidence type="ECO:0000313" key="4">
    <source>
        <dbReference type="Proteomes" id="UP001570511"/>
    </source>
</evidence>
<reference evidence="3 4" key="1">
    <citation type="submission" date="2024-08" db="EMBL/GenBank/DDBJ databases">
        <title>Halobellus sp. MBLA0158 whole genome sequence.</title>
        <authorList>
            <person name="Hwang C.Y."/>
            <person name="Cho E.-S."/>
            <person name="Seo M.-J."/>
        </authorList>
    </citation>
    <scope>NUCLEOTIDE SEQUENCE [LARGE SCALE GENOMIC DNA]</scope>
    <source>
        <strain evidence="3 4">MBLA0158</strain>
    </source>
</reference>
<dbReference type="Pfam" id="PF01408">
    <property type="entry name" value="GFO_IDH_MocA"/>
    <property type="match status" value="1"/>
</dbReference>
<gene>
    <name evidence="3" type="primary">gfo6</name>
    <name evidence="3" type="ORF">OS889_12145</name>
</gene>
<dbReference type="RefSeq" id="WP_372390126.1">
    <property type="nucleotide sequence ID" value="NZ_JBGNYA010000001.1"/>
</dbReference>